<gene>
    <name evidence="2" type="ORF">PFLUV_G00028790</name>
</gene>
<name>A0A6A5FN99_PERFL</name>
<dbReference type="SMART" id="SM01126">
    <property type="entry name" value="DDE_Tnp_IS1595"/>
    <property type="match status" value="1"/>
</dbReference>
<evidence type="ECO:0000313" key="3">
    <source>
        <dbReference type="Proteomes" id="UP000465112"/>
    </source>
</evidence>
<dbReference type="InterPro" id="IPR053164">
    <property type="entry name" value="IS1016-like_transposase"/>
</dbReference>
<reference evidence="2 3" key="1">
    <citation type="submission" date="2019-06" db="EMBL/GenBank/DDBJ databases">
        <title>A chromosome-scale genome assembly of the European perch, Perca fluviatilis.</title>
        <authorList>
            <person name="Roques C."/>
            <person name="Zahm M."/>
            <person name="Cabau C."/>
            <person name="Klopp C."/>
            <person name="Bouchez O."/>
            <person name="Donnadieu C."/>
            <person name="Kuhl H."/>
            <person name="Gislard M."/>
            <person name="Guendouz S."/>
            <person name="Journot L."/>
            <person name="Haffray P."/>
            <person name="Bestin A."/>
            <person name="Morvezen R."/>
            <person name="Feron R."/>
            <person name="Wen M."/>
            <person name="Jouanno E."/>
            <person name="Herpin A."/>
            <person name="Schartl M."/>
            <person name="Postlethwait J."/>
            <person name="Schaerlinger B."/>
            <person name="Chardard D."/>
            <person name="Lecocq T."/>
            <person name="Poncet C."/>
            <person name="Jaffrelo L."/>
            <person name="Lampietro C."/>
            <person name="Guiguen Y."/>
        </authorList>
    </citation>
    <scope>NUCLEOTIDE SEQUENCE [LARGE SCALE GENOMIC DNA]</scope>
    <source>
        <tissue evidence="2">Blood</tissue>
    </source>
</reference>
<keyword evidence="3" id="KW-1185">Reference proteome</keyword>
<dbReference type="EMBL" id="VHII01000003">
    <property type="protein sequence ID" value="KAF1392513.1"/>
    <property type="molecule type" value="Genomic_DNA"/>
</dbReference>
<evidence type="ECO:0000313" key="2">
    <source>
        <dbReference type="EMBL" id="KAF1392513.1"/>
    </source>
</evidence>
<protein>
    <recommendedName>
        <fullName evidence="1">ISXO2-like transposase domain-containing protein</fullName>
    </recommendedName>
</protein>
<organism evidence="2 3">
    <name type="scientific">Perca fluviatilis</name>
    <name type="common">European perch</name>
    <dbReference type="NCBI Taxonomy" id="8168"/>
    <lineage>
        <taxon>Eukaryota</taxon>
        <taxon>Metazoa</taxon>
        <taxon>Chordata</taxon>
        <taxon>Craniata</taxon>
        <taxon>Vertebrata</taxon>
        <taxon>Euteleostomi</taxon>
        <taxon>Actinopterygii</taxon>
        <taxon>Neopterygii</taxon>
        <taxon>Teleostei</taxon>
        <taxon>Neoteleostei</taxon>
        <taxon>Acanthomorphata</taxon>
        <taxon>Eupercaria</taxon>
        <taxon>Perciformes</taxon>
        <taxon>Percoidei</taxon>
        <taxon>Percidae</taxon>
        <taxon>Percinae</taxon>
        <taxon>Perca</taxon>
    </lineage>
</organism>
<dbReference type="Proteomes" id="UP000465112">
    <property type="component" value="Chromosome 3"/>
</dbReference>
<dbReference type="InterPro" id="IPR024445">
    <property type="entry name" value="Tnp_ISXO2-like"/>
</dbReference>
<dbReference type="PANTHER" id="PTHR47163:SF2">
    <property type="entry name" value="SI:DKEY-17M8.2"/>
    <property type="match status" value="1"/>
</dbReference>
<comment type="caution">
    <text evidence="2">The sequence shown here is derived from an EMBL/GenBank/DDBJ whole genome shotgun (WGS) entry which is preliminary data.</text>
</comment>
<feature type="domain" description="ISXO2-like transposase" evidence="1">
    <location>
        <begin position="2"/>
        <end position="104"/>
    </location>
</feature>
<accession>A0A6A5FN99</accession>
<dbReference type="AlphaFoldDB" id="A0A6A5FN99"/>
<dbReference type="PANTHER" id="PTHR47163">
    <property type="entry name" value="DDE_TNP_IS1595 DOMAIN-CONTAINING PROTEIN"/>
    <property type="match status" value="1"/>
</dbReference>
<sequence>MPVLRLVERRTRRELVPLIIHYVRSGSTILSDEWWAYRQALPAFGYRHYTVNHSVTYVNDETGCHTQHIERAWRSYKETISRLRGNRTEDLLRDHLIVIEWNEWLGKKHRNGPPGTPAPQYC</sequence>
<proteinExistence type="predicted"/>
<dbReference type="Pfam" id="PF12762">
    <property type="entry name" value="DDE_Tnp_IS1595"/>
    <property type="match status" value="1"/>
</dbReference>
<evidence type="ECO:0000259" key="1">
    <source>
        <dbReference type="SMART" id="SM01126"/>
    </source>
</evidence>